<evidence type="ECO:0000313" key="3">
    <source>
        <dbReference type="Proteomes" id="UP001592528"/>
    </source>
</evidence>
<reference evidence="2 3" key="1">
    <citation type="submission" date="2024-09" db="EMBL/GenBank/DDBJ databases">
        <authorList>
            <person name="Lee S.D."/>
        </authorList>
    </citation>
    <scope>NUCLEOTIDE SEQUENCE [LARGE SCALE GENOMIC DNA]</scope>
    <source>
        <strain evidence="2 3">N1-5</strain>
    </source>
</reference>
<dbReference type="RefSeq" id="WP_198037576.1">
    <property type="nucleotide sequence ID" value="NZ_JBHEZZ010000001.1"/>
</dbReference>
<keyword evidence="3" id="KW-1185">Reference proteome</keyword>
<protein>
    <submittedName>
        <fullName evidence="2">DUF4419 domain-containing protein</fullName>
    </submittedName>
</protein>
<organism evidence="2 3">
    <name type="scientific">Streptacidiphilus cavernicola</name>
    <dbReference type="NCBI Taxonomy" id="3342716"/>
    <lineage>
        <taxon>Bacteria</taxon>
        <taxon>Bacillati</taxon>
        <taxon>Actinomycetota</taxon>
        <taxon>Actinomycetes</taxon>
        <taxon>Kitasatosporales</taxon>
        <taxon>Streptomycetaceae</taxon>
        <taxon>Streptacidiphilus</taxon>
    </lineage>
</organism>
<dbReference type="PANTHER" id="PTHR31252:SF11">
    <property type="entry name" value="DUF4419 DOMAIN-CONTAINING PROTEIN"/>
    <property type="match status" value="1"/>
</dbReference>
<dbReference type="PANTHER" id="PTHR31252">
    <property type="entry name" value="DUF4419 DOMAIN-CONTAINING PROTEIN"/>
    <property type="match status" value="1"/>
</dbReference>
<sequence length="553" mass="60357">MTGMLPSFSYVGPPDLAAEAANAGATGCCIRTPDDLDRWAATLSPAELDEPFTYVVALAGTLRLAPRRSEHVACARGADVLAAGEIALARRTGGGWVVSEASNQSTGYCPDLNSWPALAIALDRIGIARPDSFTHAFIFRRCPECGQDNVVKDEDFSCAVCGGMLPKQWNLDPTNATALRPVAAVINLPVPDDESAGQLAQSLRSVDNEPFLQAVSGRRMRLHHRSIATLVSGPDQGPFAPASEPTWSLMLRAVHLSFAAHLPLSLSPDVVWFTVIHEVAVHVQLNADHYAGVFTDTPGRRQTIQIHDDSLLAPEPDWSRSIHLVLEPLREKLGAEVTDLFLPRFSTTTPDDVSSALVALMSVVSPYYRFAWHSSCGIPRIRLEGTADDWKLLVQQVRELASWFDGLRPWFDALCPVLDEIATTAAGGTVDKDFWSSLYKWDSQSGGDYVSGWITVLFAHTQTPAGPQPKESFRWRCGERYLENAFPSHVAKVPFHWTRPEEALEMQFMSGILGIERDGDYLRPRLAHAVTELLPAGAAPPTGSSSRTGRTAD</sequence>
<dbReference type="Pfam" id="PF14388">
    <property type="entry name" value="DUF4419"/>
    <property type="match status" value="1"/>
</dbReference>
<dbReference type="EMBL" id="JBHEZZ010000001">
    <property type="protein sequence ID" value="MFC1399788.1"/>
    <property type="molecule type" value="Genomic_DNA"/>
</dbReference>
<gene>
    <name evidence="2" type="ORF">ACEZDJ_00580</name>
</gene>
<proteinExistence type="predicted"/>
<name>A0ABV6UEA8_9ACTN</name>
<feature type="compositionally biased region" description="Polar residues" evidence="1">
    <location>
        <begin position="542"/>
        <end position="553"/>
    </location>
</feature>
<evidence type="ECO:0000313" key="2">
    <source>
        <dbReference type="EMBL" id="MFC1399788.1"/>
    </source>
</evidence>
<dbReference type="Proteomes" id="UP001592528">
    <property type="component" value="Unassembled WGS sequence"/>
</dbReference>
<feature type="region of interest" description="Disordered" evidence="1">
    <location>
        <begin position="534"/>
        <end position="553"/>
    </location>
</feature>
<comment type="caution">
    <text evidence="2">The sequence shown here is derived from an EMBL/GenBank/DDBJ whole genome shotgun (WGS) entry which is preliminary data.</text>
</comment>
<evidence type="ECO:0000256" key="1">
    <source>
        <dbReference type="SAM" id="MobiDB-lite"/>
    </source>
</evidence>
<accession>A0ABV6UEA8</accession>
<dbReference type="InterPro" id="IPR025533">
    <property type="entry name" value="DUF4419"/>
</dbReference>